<protein>
    <submittedName>
        <fullName evidence="1">Uncharacterized protein</fullName>
    </submittedName>
</protein>
<name>A0ACC2UY42_9TREE</name>
<keyword evidence="2" id="KW-1185">Reference proteome</keyword>
<organism evidence="1 2">
    <name type="scientific">Naganishia cerealis</name>
    <dbReference type="NCBI Taxonomy" id="610337"/>
    <lineage>
        <taxon>Eukaryota</taxon>
        <taxon>Fungi</taxon>
        <taxon>Dikarya</taxon>
        <taxon>Basidiomycota</taxon>
        <taxon>Agaricomycotina</taxon>
        <taxon>Tremellomycetes</taxon>
        <taxon>Filobasidiales</taxon>
        <taxon>Filobasidiaceae</taxon>
        <taxon>Naganishia</taxon>
    </lineage>
</organism>
<accession>A0ACC2UY42</accession>
<gene>
    <name evidence="1" type="ORF">QFC19_009076</name>
</gene>
<reference evidence="1" key="1">
    <citation type="submission" date="2023-04" db="EMBL/GenBank/DDBJ databases">
        <title>Draft Genome sequencing of Naganishia species isolated from polar environments using Oxford Nanopore Technology.</title>
        <authorList>
            <person name="Leo P."/>
            <person name="Venkateswaran K."/>
        </authorList>
    </citation>
    <scope>NUCLEOTIDE SEQUENCE</scope>
    <source>
        <strain evidence="1">MNA-CCFEE 5261</strain>
    </source>
</reference>
<evidence type="ECO:0000313" key="2">
    <source>
        <dbReference type="Proteomes" id="UP001241377"/>
    </source>
</evidence>
<evidence type="ECO:0000313" key="1">
    <source>
        <dbReference type="EMBL" id="KAJ9091531.1"/>
    </source>
</evidence>
<dbReference type="EMBL" id="JASBWR010000148">
    <property type="protein sequence ID" value="KAJ9091531.1"/>
    <property type="molecule type" value="Genomic_DNA"/>
</dbReference>
<proteinExistence type="predicted"/>
<sequence length="326" mass="37469">MFRTANPFSGGLRPHNVNSGTVLAIRTLKRRPAYPQTYQPQLADKTHPTKDHSSFFQRHLKAWLGPRNVRGEYYRNKYYYPPQNHKPNYIVPDGNTVVDPSKPETNNDRRMGNTRRDPSLQPFPQNPYCKTALMISNELKDNIYQQVQQGAHIQEIAHKYGIKLERVEAIVRLQEIERGWKKENKISQDMEKFASVMYKMFPLFEPPVDAENLTEIPTPQRTLHQRFLTISESEPFGPVDAAEIFGLEPAQQTLDNLTEFKDTTANSNTRTNEVLIGKQKQGDSAVFKFTHAQSGNVGFRYGASRRDRKKDRAIGFDKAGKMVNMV</sequence>
<dbReference type="Proteomes" id="UP001241377">
    <property type="component" value="Unassembled WGS sequence"/>
</dbReference>
<comment type="caution">
    <text evidence="1">The sequence shown here is derived from an EMBL/GenBank/DDBJ whole genome shotgun (WGS) entry which is preliminary data.</text>
</comment>